<dbReference type="PANTHER" id="PTHR34070">
    <property type="entry name" value="ARMADILLO-TYPE FOLD"/>
    <property type="match status" value="1"/>
</dbReference>
<dbReference type="Proteomes" id="UP000635142">
    <property type="component" value="Unassembled WGS sequence"/>
</dbReference>
<protein>
    <submittedName>
        <fullName evidence="1">DNA alkylation repair protein</fullName>
    </submittedName>
</protein>
<reference evidence="1" key="1">
    <citation type="submission" date="2020-08" db="EMBL/GenBank/DDBJ databases">
        <title>Sulfitobacter aestuariivivens sp. nov., isolated from a tidal flat.</title>
        <authorList>
            <person name="Park S."/>
            <person name="Yoon J.-H."/>
        </authorList>
    </citation>
    <scope>NUCLEOTIDE SEQUENCE</scope>
    <source>
        <strain evidence="1">TSTF-M16</strain>
    </source>
</reference>
<dbReference type="InterPro" id="IPR014825">
    <property type="entry name" value="DNA_alkylation"/>
</dbReference>
<gene>
    <name evidence="1" type="ORF">H9Q16_06645</name>
</gene>
<dbReference type="InterPro" id="IPR016024">
    <property type="entry name" value="ARM-type_fold"/>
</dbReference>
<sequence length="227" mass="26441">MHEPYLKELQDRADPDRAEDMRRYHKIDRTYLGLSNPVLNDLTKDWRRTLDAATRVAISDGLWRTNIYEARLAAAKLLTQARIRPDDTPAWNLIASWCPDFDSWAIADHACMAGQKRLVADPVRLDTVEPWIRSDHMWTRRAALVSTLPWTKQNHPKPVELSARDRILGWAAELVPDRDWFIQKAIAWWLRELSKHDAPRTRAFIDAYGAQMKPFAAKEAMRFLNKT</sequence>
<keyword evidence="2" id="KW-1185">Reference proteome</keyword>
<accession>A0A927HEP4</accession>
<dbReference type="RefSeq" id="WP_191074546.1">
    <property type="nucleotide sequence ID" value="NZ_JACTAG010000001.1"/>
</dbReference>
<dbReference type="Pfam" id="PF08713">
    <property type="entry name" value="DNA_alkylation"/>
    <property type="match status" value="1"/>
</dbReference>
<evidence type="ECO:0000313" key="2">
    <source>
        <dbReference type="Proteomes" id="UP000635142"/>
    </source>
</evidence>
<dbReference type="AlphaFoldDB" id="A0A927HEP4"/>
<comment type="caution">
    <text evidence="1">The sequence shown here is derived from an EMBL/GenBank/DDBJ whole genome shotgun (WGS) entry which is preliminary data.</text>
</comment>
<evidence type="ECO:0000313" key="1">
    <source>
        <dbReference type="EMBL" id="MBD3663594.1"/>
    </source>
</evidence>
<dbReference type="CDD" id="cd06561">
    <property type="entry name" value="AlkD_like"/>
    <property type="match status" value="1"/>
</dbReference>
<proteinExistence type="predicted"/>
<name>A0A927HEP4_9RHOB</name>
<dbReference type="SUPFAM" id="SSF48371">
    <property type="entry name" value="ARM repeat"/>
    <property type="match status" value="1"/>
</dbReference>
<dbReference type="PANTHER" id="PTHR34070:SF1">
    <property type="entry name" value="DNA ALKYLATION REPAIR PROTEIN"/>
    <property type="match status" value="1"/>
</dbReference>
<dbReference type="EMBL" id="JACTAG010000001">
    <property type="protein sequence ID" value="MBD3663594.1"/>
    <property type="molecule type" value="Genomic_DNA"/>
</dbReference>
<dbReference type="Gene3D" id="1.25.10.90">
    <property type="match status" value="1"/>
</dbReference>
<organism evidence="1 2">
    <name type="scientific">Sulfitobacter aestuariivivens</name>
    <dbReference type="NCBI Taxonomy" id="2766981"/>
    <lineage>
        <taxon>Bacteria</taxon>
        <taxon>Pseudomonadati</taxon>
        <taxon>Pseudomonadota</taxon>
        <taxon>Alphaproteobacteria</taxon>
        <taxon>Rhodobacterales</taxon>
        <taxon>Roseobacteraceae</taxon>
        <taxon>Sulfitobacter</taxon>
    </lineage>
</organism>